<gene>
    <name evidence="1" type="ORF">PCIT_a0288</name>
</gene>
<dbReference type="Proteomes" id="UP000016487">
    <property type="component" value="Unassembled WGS sequence"/>
</dbReference>
<name>A0AAD4AKQ4_9GAMM</name>
<reference evidence="1" key="2">
    <citation type="submission" date="2015-03" db="EMBL/GenBank/DDBJ databases">
        <title>Genome sequence of Pseudoalteromonas citrea.</title>
        <authorList>
            <person name="Xie B.-B."/>
            <person name="Rong J.-C."/>
            <person name="Qin Q.-L."/>
            <person name="Zhang Y.-Z."/>
        </authorList>
    </citation>
    <scope>NUCLEOTIDE SEQUENCE</scope>
    <source>
        <strain evidence="1">DSM 8771</strain>
    </source>
</reference>
<organism evidence="1 2">
    <name type="scientific">Pseudoalteromonas citrea</name>
    <dbReference type="NCBI Taxonomy" id="43655"/>
    <lineage>
        <taxon>Bacteria</taxon>
        <taxon>Pseudomonadati</taxon>
        <taxon>Pseudomonadota</taxon>
        <taxon>Gammaproteobacteria</taxon>
        <taxon>Alteromonadales</taxon>
        <taxon>Pseudoalteromonadaceae</taxon>
        <taxon>Pseudoalteromonas</taxon>
    </lineage>
</organism>
<proteinExistence type="predicted"/>
<sequence>MHKVVYEIKRALLFILTTKEATDMSACAKQAPITTYTLAIKIG</sequence>
<comment type="caution">
    <text evidence="1">The sequence shown here is derived from an EMBL/GenBank/DDBJ whole genome shotgun (WGS) entry which is preliminary data.</text>
</comment>
<dbReference type="AlphaFoldDB" id="A0AAD4AKQ4"/>
<reference evidence="1" key="1">
    <citation type="journal article" date="2012" name="J. Bacteriol.">
        <title>Genome sequences of type strains of seven species of the marine bacterium Pseudoalteromonas.</title>
        <authorList>
            <person name="Xie B.B."/>
            <person name="Shu Y.L."/>
            <person name="Qin Q.L."/>
            <person name="Rong J.C."/>
            <person name="Zhang X.Y."/>
            <person name="Chen X.L."/>
            <person name="Shi M."/>
            <person name="He H.L."/>
            <person name="Zhou B.C."/>
            <person name="Zhang Y.Z."/>
        </authorList>
    </citation>
    <scope>NUCLEOTIDE SEQUENCE</scope>
    <source>
        <strain evidence="1">DSM 8771</strain>
    </source>
</reference>
<evidence type="ECO:0000313" key="2">
    <source>
        <dbReference type="Proteomes" id="UP000016487"/>
    </source>
</evidence>
<protein>
    <submittedName>
        <fullName evidence="1">Uncharacterized protein</fullName>
    </submittedName>
</protein>
<accession>A0AAD4AKQ4</accession>
<evidence type="ECO:0000313" key="1">
    <source>
        <dbReference type="EMBL" id="KAF7773939.1"/>
    </source>
</evidence>
<dbReference type="EMBL" id="AHBZ03000014">
    <property type="protein sequence ID" value="KAF7773939.1"/>
    <property type="molecule type" value="Genomic_DNA"/>
</dbReference>